<dbReference type="SUPFAM" id="SSF56672">
    <property type="entry name" value="DNA/RNA polymerases"/>
    <property type="match status" value="1"/>
</dbReference>
<dbReference type="InterPro" id="IPR000477">
    <property type="entry name" value="RT_dom"/>
</dbReference>
<organism evidence="3 4">
    <name type="scientific">Hordeum vulgare subsp. vulgare</name>
    <name type="common">Domesticated barley</name>
    <dbReference type="NCBI Taxonomy" id="112509"/>
    <lineage>
        <taxon>Eukaryota</taxon>
        <taxon>Viridiplantae</taxon>
        <taxon>Streptophyta</taxon>
        <taxon>Embryophyta</taxon>
        <taxon>Tracheophyta</taxon>
        <taxon>Spermatophyta</taxon>
        <taxon>Magnoliopsida</taxon>
        <taxon>Liliopsida</taxon>
        <taxon>Poales</taxon>
        <taxon>Poaceae</taxon>
        <taxon>BOP clade</taxon>
        <taxon>Pooideae</taxon>
        <taxon>Triticodae</taxon>
        <taxon>Triticeae</taxon>
        <taxon>Hordeinae</taxon>
        <taxon>Hordeum</taxon>
    </lineage>
</organism>
<name>A0A8I6XZE7_HORVV</name>
<dbReference type="Proteomes" id="UP000011116">
    <property type="component" value="Chromosome 4H"/>
</dbReference>
<dbReference type="PANTHER" id="PTHR19446">
    <property type="entry name" value="REVERSE TRANSCRIPTASES"/>
    <property type="match status" value="1"/>
</dbReference>
<keyword evidence="1" id="KW-0472">Membrane</keyword>
<dbReference type="PROSITE" id="PS50878">
    <property type="entry name" value="RT_POL"/>
    <property type="match status" value="1"/>
</dbReference>
<reference evidence="4" key="1">
    <citation type="journal article" date="2012" name="Nature">
        <title>A physical, genetic and functional sequence assembly of the barley genome.</title>
        <authorList>
            <consortium name="The International Barley Genome Sequencing Consortium"/>
            <person name="Mayer K.F."/>
            <person name="Waugh R."/>
            <person name="Brown J.W."/>
            <person name="Schulman A."/>
            <person name="Langridge P."/>
            <person name="Platzer M."/>
            <person name="Fincher G.B."/>
            <person name="Muehlbauer G.J."/>
            <person name="Sato K."/>
            <person name="Close T.J."/>
            <person name="Wise R.P."/>
            <person name="Stein N."/>
        </authorList>
    </citation>
    <scope>NUCLEOTIDE SEQUENCE [LARGE SCALE GENOMIC DNA]</scope>
    <source>
        <strain evidence="4">cv. Morex</strain>
    </source>
</reference>
<feature type="domain" description="Reverse transcriptase" evidence="2">
    <location>
        <begin position="286"/>
        <end position="564"/>
    </location>
</feature>
<reference evidence="3" key="3">
    <citation type="submission" date="2022-01" db="UniProtKB">
        <authorList>
            <consortium name="EnsemblPlants"/>
        </authorList>
    </citation>
    <scope>IDENTIFICATION</scope>
    <source>
        <strain evidence="3">subsp. vulgare</strain>
    </source>
</reference>
<keyword evidence="4" id="KW-1185">Reference proteome</keyword>
<dbReference type="CDD" id="cd01650">
    <property type="entry name" value="RT_nLTR_like"/>
    <property type="match status" value="1"/>
</dbReference>
<keyword evidence="1" id="KW-1133">Transmembrane helix</keyword>
<protein>
    <recommendedName>
        <fullName evidence="2">Reverse transcriptase domain-containing protein</fullName>
    </recommendedName>
</protein>
<dbReference type="SMR" id="A0A8I6XZE7"/>
<dbReference type="Gramene" id="HORVU.MOREX.r3.4HG0374800.1">
    <property type="protein sequence ID" value="HORVU.MOREX.r3.4HG0374800.1.CDS1"/>
    <property type="gene ID" value="HORVU.MOREX.r3.4HG0374800"/>
</dbReference>
<evidence type="ECO:0000259" key="2">
    <source>
        <dbReference type="PROSITE" id="PS50878"/>
    </source>
</evidence>
<proteinExistence type="predicted"/>
<dbReference type="Pfam" id="PF00078">
    <property type="entry name" value="RVT_1"/>
    <property type="match status" value="1"/>
</dbReference>
<evidence type="ECO:0000313" key="4">
    <source>
        <dbReference type="Proteomes" id="UP000011116"/>
    </source>
</evidence>
<dbReference type="AlphaFoldDB" id="A0A8I6XZE7"/>
<feature type="transmembrane region" description="Helical" evidence="1">
    <location>
        <begin position="609"/>
        <end position="627"/>
    </location>
</feature>
<dbReference type="InterPro" id="IPR043502">
    <property type="entry name" value="DNA/RNA_pol_sf"/>
</dbReference>
<sequence length="668" mass="78202">MSFSWEDLYPLVSVRKLVREVSDHNPLLLSTGSDERSAPVNREFRFELSWLKHEDFSPKAKSIWEQNVRAEDPIDILNIKLKRIKKYFKGWGSKKFGHSMKRKDEIRRELEEIERLEEMGPLDPDVYEKRTLLCVEYNEILNNDELFWLQQSNERWLLKGDRNTAFFHRVANGRKRKNMIHSFVNGDVVIEGTENLLRHATNFYKELFGPANGNMFHLDPSTWSMGEKFSVDDNAFITRRFTEEEVKKALFSMEINKAPGPDNIPAEFYKHCWEFVKNDLMRLFDAFHNNSLDVARLNYGVITLLPKLNGAKKIQQYRPICLLRCPYKLITKVLNDRVALYSDVLISRHQNAFIKHRNIMDGILTLHEVLHHTQRQKQCGIVLKLDFEKAYDKINSDFLLECHRNRGFGETWCGWIKKILYDGTVCIKLSNEKVPYFQSLKGVRQGDPFSPFLFNIAVEALSKMVRNAEREKLFKGLAPDLIDDGVAILQYADDTIICFEHDVVATVNVKLLLYMFELMSGLKINFEKSEIFCVAGDDNILNTYVDMFNCQIGHFPMKYLGVLVSFTGLRSVDWLFLDEKCLKCCETWIGNAASLGGRPILMNSPLTSIVYYYMAMFLLPKMVIYKLDKHKKKFFWREFEGNKRYHLVKWDRICRSKKERGPRGKELA</sequence>
<reference evidence="3" key="2">
    <citation type="submission" date="2020-10" db="EMBL/GenBank/DDBJ databases">
        <authorList>
            <person name="Scholz U."/>
            <person name="Mascher M."/>
            <person name="Fiebig A."/>
        </authorList>
    </citation>
    <scope>NUCLEOTIDE SEQUENCE [LARGE SCALE GENOMIC DNA]</scope>
    <source>
        <strain evidence="3">cv. Morex</strain>
    </source>
</reference>
<keyword evidence="1" id="KW-0812">Transmembrane</keyword>
<accession>A0A8I6XZE7</accession>
<evidence type="ECO:0000256" key="1">
    <source>
        <dbReference type="SAM" id="Phobius"/>
    </source>
</evidence>
<evidence type="ECO:0000313" key="3">
    <source>
        <dbReference type="EnsemblPlants" id="HORVU.MOREX.r3.4HG0374800.1.CDS1"/>
    </source>
</evidence>
<dbReference type="EnsemblPlants" id="HORVU.MOREX.r3.4HG0374800.1">
    <property type="protein sequence ID" value="HORVU.MOREX.r3.4HG0374800.1.CDS1"/>
    <property type="gene ID" value="HORVU.MOREX.r3.4HG0374800"/>
</dbReference>